<accession>A0A6J4HAV7</accession>
<name>A0A6J4HAV7_9ACTN</name>
<organism evidence="2">
    <name type="scientific">uncultured Blastococcus sp</name>
    <dbReference type="NCBI Taxonomy" id="217144"/>
    <lineage>
        <taxon>Bacteria</taxon>
        <taxon>Bacillati</taxon>
        <taxon>Actinomycetota</taxon>
        <taxon>Actinomycetes</taxon>
        <taxon>Geodermatophilales</taxon>
        <taxon>Geodermatophilaceae</taxon>
        <taxon>Blastococcus</taxon>
        <taxon>environmental samples</taxon>
    </lineage>
</organism>
<feature type="signal peptide" evidence="1">
    <location>
        <begin position="1"/>
        <end position="28"/>
    </location>
</feature>
<evidence type="ECO:0000313" key="2">
    <source>
        <dbReference type="EMBL" id="CAA9218249.1"/>
    </source>
</evidence>
<protein>
    <recommendedName>
        <fullName evidence="3">Secreted protein</fullName>
    </recommendedName>
</protein>
<dbReference type="AlphaFoldDB" id="A0A6J4HAV7"/>
<proteinExistence type="predicted"/>
<evidence type="ECO:0000256" key="1">
    <source>
        <dbReference type="SAM" id="SignalP"/>
    </source>
</evidence>
<keyword evidence="1" id="KW-0732">Signal</keyword>
<feature type="chain" id="PRO_5027069648" description="Secreted protein" evidence="1">
    <location>
        <begin position="29"/>
        <end position="71"/>
    </location>
</feature>
<sequence length="71" mass="7078">MRRKAALLATATALVLAGGVLGAAPASAGPDGPNPNSLKGQCISASAGQHLGWEKQAQTERRNVGGTCPIL</sequence>
<evidence type="ECO:0008006" key="3">
    <source>
        <dbReference type="Google" id="ProtNLM"/>
    </source>
</evidence>
<reference evidence="2" key="1">
    <citation type="submission" date="2020-02" db="EMBL/GenBank/DDBJ databases">
        <authorList>
            <person name="Meier V. D."/>
        </authorList>
    </citation>
    <scope>NUCLEOTIDE SEQUENCE</scope>
    <source>
        <strain evidence="2">AVDCRST_MAG57</strain>
    </source>
</reference>
<gene>
    <name evidence="2" type="ORF">AVDCRST_MAG57-446</name>
</gene>
<dbReference type="EMBL" id="CADCTI010000044">
    <property type="protein sequence ID" value="CAA9218249.1"/>
    <property type="molecule type" value="Genomic_DNA"/>
</dbReference>